<evidence type="ECO:0000256" key="1">
    <source>
        <dbReference type="SAM" id="MobiDB-lite"/>
    </source>
</evidence>
<keyword evidence="3" id="KW-1185">Reference proteome</keyword>
<reference evidence="2 3" key="1">
    <citation type="submission" date="2019-11" db="EMBL/GenBank/DDBJ databases">
        <title>Whole genome sequence of Oryza granulata.</title>
        <authorList>
            <person name="Li W."/>
        </authorList>
    </citation>
    <scope>NUCLEOTIDE SEQUENCE [LARGE SCALE GENOMIC DNA]</scope>
    <source>
        <strain evidence="3">cv. Menghai</strain>
        <tissue evidence="2">Leaf</tissue>
    </source>
</reference>
<comment type="caution">
    <text evidence="2">The sequence shown here is derived from an EMBL/GenBank/DDBJ whole genome shotgun (WGS) entry which is preliminary data.</text>
</comment>
<organism evidence="2 3">
    <name type="scientific">Oryza meyeriana var. granulata</name>
    <dbReference type="NCBI Taxonomy" id="110450"/>
    <lineage>
        <taxon>Eukaryota</taxon>
        <taxon>Viridiplantae</taxon>
        <taxon>Streptophyta</taxon>
        <taxon>Embryophyta</taxon>
        <taxon>Tracheophyta</taxon>
        <taxon>Spermatophyta</taxon>
        <taxon>Magnoliopsida</taxon>
        <taxon>Liliopsida</taxon>
        <taxon>Poales</taxon>
        <taxon>Poaceae</taxon>
        <taxon>BOP clade</taxon>
        <taxon>Oryzoideae</taxon>
        <taxon>Oryzeae</taxon>
        <taxon>Oryzinae</taxon>
        <taxon>Oryza</taxon>
        <taxon>Oryza meyeriana</taxon>
    </lineage>
</organism>
<proteinExistence type="predicted"/>
<accession>A0A6G1BQ16</accession>
<gene>
    <name evidence="2" type="ORF">E2562_036426</name>
</gene>
<dbReference type="EMBL" id="SPHZ02000012">
    <property type="protein sequence ID" value="KAF0890050.1"/>
    <property type="molecule type" value="Genomic_DNA"/>
</dbReference>
<evidence type="ECO:0000313" key="2">
    <source>
        <dbReference type="EMBL" id="KAF0890050.1"/>
    </source>
</evidence>
<feature type="region of interest" description="Disordered" evidence="1">
    <location>
        <begin position="107"/>
        <end position="140"/>
    </location>
</feature>
<evidence type="ECO:0000313" key="3">
    <source>
        <dbReference type="Proteomes" id="UP000479710"/>
    </source>
</evidence>
<dbReference type="Proteomes" id="UP000479710">
    <property type="component" value="Unassembled WGS sequence"/>
</dbReference>
<feature type="compositionally biased region" description="Basic and acidic residues" evidence="1">
    <location>
        <begin position="115"/>
        <end position="128"/>
    </location>
</feature>
<feature type="region of interest" description="Disordered" evidence="1">
    <location>
        <begin position="54"/>
        <end position="74"/>
    </location>
</feature>
<sequence length="140" mass="15343">MVARAPRSASGELVWNQEVVVSWSQAVVVSGGFGRRQWAKADVPAGVPWISRLLSPQKAPESSDEMRHEPPSEDEMAAWLSAIITGGCGDGDDIRAVGGDHRALAVEPNEQWAENIEKLPRREEKRDMNSTSTRMPKLPA</sequence>
<dbReference type="AlphaFoldDB" id="A0A6G1BQ16"/>
<name>A0A6G1BQ16_9ORYZ</name>
<protein>
    <submittedName>
        <fullName evidence="2">Uncharacterized protein</fullName>
    </submittedName>
</protein>